<evidence type="ECO:0000313" key="2">
    <source>
        <dbReference type="EMBL" id="GGF93832.1"/>
    </source>
</evidence>
<reference evidence="2" key="2">
    <citation type="submission" date="2020-09" db="EMBL/GenBank/DDBJ databases">
        <authorList>
            <person name="Sun Q."/>
            <person name="Zhou Y."/>
        </authorList>
    </citation>
    <scope>NUCLEOTIDE SEQUENCE</scope>
    <source>
        <strain evidence="2">CGMCC 1.15758</strain>
    </source>
</reference>
<name>A0A8J2Z3G7_9GAMM</name>
<gene>
    <name evidence="2" type="ORF">GCM10010995_08850</name>
</gene>
<comment type="caution">
    <text evidence="2">The sequence shown here is derived from an EMBL/GenBank/DDBJ whole genome shotgun (WGS) entry which is preliminary data.</text>
</comment>
<reference evidence="2" key="1">
    <citation type="journal article" date="2014" name="Int. J. Syst. Evol. Microbiol.">
        <title>Complete genome sequence of Corynebacterium casei LMG S-19264T (=DSM 44701T), isolated from a smear-ripened cheese.</title>
        <authorList>
            <consortium name="US DOE Joint Genome Institute (JGI-PGF)"/>
            <person name="Walter F."/>
            <person name="Albersmeier A."/>
            <person name="Kalinowski J."/>
            <person name="Ruckert C."/>
        </authorList>
    </citation>
    <scope>NUCLEOTIDE SEQUENCE</scope>
    <source>
        <strain evidence="2">CGMCC 1.15758</strain>
    </source>
</reference>
<dbReference type="OrthoDB" id="370795at2"/>
<dbReference type="EMBL" id="BMJS01000006">
    <property type="protein sequence ID" value="GGF93832.1"/>
    <property type="molecule type" value="Genomic_DNA"/>
</dbReference>
<evidence type="ECO:0008006" key="4">
    <source>
        <dbReference type="Google" id="ProtNLM"/>
    </source>
</evidence>
<keyword evidence="3" id="KW-1185">Reference proteome</keyword>
<dbReference type="InterPro" id="IPR036165">
    <property type="entry name" value="YefM-like_sf"/>
</dbReference>
<dbReference type="AlphaFoldDB" id="A0A8J2Z3G7"/>
<proteinExistence type="inferred from homology"/>
<comment type="similarity">
    <text evidence="1">Belongs to the phD/YefM antitoxin family.</text>
</comment>
<dbReference type="SUPFAM" id="SSF143120">
    <property type="entry name" value="YefM-like"/>
    <property type="match status" value="1"/>
</dbReference>
<sequence>MKAYSTSEFRSHLAEALKIAKSDGIVKIYNKRGDEFTLTPLKKTTSPFVNVNTINLKNIDTKEILAAINESREHR</sequence>
<evidence type="ECO:0000256" key="1">
    <source>
        <dbReference type="ARBA" id="ARBA00009981"/>
    </source>
</evidence>
<dbReference type="Proteomes" id="UP000636949">
    <property type="component" value="Unassembled WGS sequence"/>
</dbReference>
<protein>
    <recommendedName>
        <fullName evidence="4">Prevent-host-death protein</fullName>
    </recommendedName>
</protein>
<organism evidence="2 3">
    <name type="scientific">Cysteiniphilum litorale</name>
    <dbReference type="NCBI Taxonomy" id="2056700"/>
    <lineage>
        <taxon>Bacteria</taxon>
        <taxon>Pseudomonadati</taxon>
        <taxon>Pseudomonadota</taxon>
        <taxon>Gammaproteobacteria</taxon>
        <taxon>Thiotrichales</taxon>
        <taxon>Fastidiosibacteraceae</taxon>
        <taxon>Cysteiniphilum</taxon>
    </lineage>
</organism>
<dbReference type="RefSeq" id="WP_117001775.1">
    <property type="nucleotide sequence ID" value="NZ_BMJS01000006.1"/>
</dbReference>
<evidence type="ECO:0000313" key="3">
    <source>
        <dbReference type="Proteomes" id="UP000636949"/>
    </source>
</evidence>
<accession>A0A8J2Z3G7</accession>